<keyword evidence="2" id="KW-0677">Repeat</keyword>
<dbReference type="CDD" id="cd00051">
    <property type="entry name" value="EFh"/>
    <property type="match status" value="1"/>
</dbReference>
<dbReference type="Pfam" id="PF13499">
    <property type="entry name" value="EF-hand_7"/>
    <property type="match status" value="2"/>
</dbReference>
<dbReference type="PROSITE" id="PS50222">
    <property type="entry name" value="EF_HAND_2"/>
    <property type="match status" value="3"/>
</dbReference>
<dbReference type="GO" id="GO:0005509">
    <property type="term" value="F:calcium ion binding"/>
    <property type="evidence" value="ECO:0007669"/>
    <property type="project" value="InterPro"/>
</dbReference>
<dbReference type="InterPro" id="IPR002048">
    <property type="entry name" value="EF_hand_dom"/>
</dbReference>
<evidence type="ECO:0000256" key="3">
    <source>
        <dbReference type="ARBA" id="ARBA00022837"/>
    </source>
</evidence>
<protein>
    <submittedName>
        <fullName evidence="6">Uncharacterized protein MANES_09G009100</fullName>
    </submittedName>
</protein>
<evidence type="ECO:0000259" key="5">
    <source>
        <dbReference type="PROSITE" id="PS50222"/>
    </source>
</evidence>
<dbReference type="SUPFAM" id="SSF47473">
    <property type="entry name" value="EF-hand"/>
    <property type="match status" value="1"/>
</dbReference>
<keyword evidence="4" id="KW-0812">Transmembrane</keyword>
<dbReference type="SMART" id="SM00054">
    <property type="entry name" value="EFh"/>
    <property type="match status" value="4"/>
</dbReference>
<feature type="domain" description="EF-hand" evidence="5">
    <location>
        <begin position="238"/>
        <end position="273"/>
    </location>
</feature>
<reference evidence="6" key="1">
    <citation type="submission" date="2018-02" db="EMBL/GenBank/DDBJ databases">
        <title>Rhizophora mucronata_Transcriptome.</title>
        <authorList>
            <person name="Meera S.P."/>
            <person name="Sreeshan A."/>
            <person name="Augustine A."/>
        </authorList>
    </citation>
    <scope>NUCLEOTIDE SEQUENCE</scope>
    <source>
        <tissue evidence="6">Leaf</tissue>
    </source>
</reference>
<accession>A0A2P2K415</accession>
<feature type="domain" description="EF-hand" evidence="5">
    <location>
        <begin position="201"/>
        <end position="236"/>
    </location>
</feature>
<evidence type="ECO:0000256" key="2">
    <source>
        <dbReference type="ARBA" id="ARBA00022737"/>
    </source>
</evidence>
<name>A0A2P2K415_RHIMU</name>
<keyword evidence="3" id="KW-0106">Calcium</keyword>
<dbReference type="FunFam" id="1.10.238.10:FF:000001">
    <property type="entry name" value="Calmodulin 1"/>
    <property type="match status" value="1"/>
</dbReference>
<organism evidence="6">
    <name type="scientific">Rhizophora mucronata</name>
    <name type="common">Asiatic mangrove</name>
    <dbReference type="NCBI Taxonomy" id="61149"/>
    <lineage>
        <taxon>Eukaryota</taxon>
        <taxon>Viridiplantae</taxon>
        <taxon>Streptophyta</taxon>
        <taxon>Embryophyta</taxon>
        <taxon>Tracheophyta</taxon>
        <taxon>Spermatophyta</taxon>
        <taxon>Magnoliopsida</taxon>
        <taxon>eudicotyledons</taxon>
        <taxon>Gunneridae</taxon>
        <taxon>Pentapetalae</taxon>
        <taxon>rosids</taxon>
        <taxon>fabids</taxon>
        <taxon>Malpighiales</taxon>
        <taxon>Rhizophoraceae</taxon>
        <taxon>Rhizophora</taxon>
    </lineage>
</organism>
<dbReference type="EMBL" id="GGEC01019992">
    <property type="protein sequence ID" value="MBX00476.1"/>
    <property type="molecule type" value="Transcribed_RNA"/>
</dbReference>
<proteinExistence type="predicted"/>
<dbReference type="InterPro" id="IPR039647">
    <property type="entry name" value="EF_hand_pair_protein_CML-like"/>
</dbReference>
<sequence>MALNALPQFNPPSLLLLNSTSTIFLLFLTYSSSCFLISFLLLSMELFKIVSPKRLNLGSKRLFRSKKERSAVSRSDPSSFSSGVTSSSFCDASVSNGKPGSGDGAGGLGTPTSVLPEISGDWSDILGDMYTELVQAFKLIDKDKDGFVSRGELEAFLSRLGPERPSGKEVATMLSEVDQDGEGSISVEALMSRIGSAWEPAGADELKEAFDFFDADRDGKITADELLQVFTALGDDRCTLEDCRRMAAEVSGNGDGFVCFEDFVRMMEPQSRS</sequence>
<evidence type="ECO:0000256" key="1">
    <source>
        <dbReference type="ARBA" id="ARBA00022723"/>
    </source>
</evidence>
<evidence type="ECO:0000256" key="4">
    <source>
        <dbReference type="SAM" id="Phobius"/>
    </source>
</evidence>
<keyword evidence="4" id="KW-1133">Transmembrane helix</keyword>
<evidence type="ECO:0000313" key="6">
    <source>
        <dbReference type="EMBL" id="MBX00476.1"/>
    </source>
</evidence>
<dbReference type="Gene3D" id="1.10.238.10">
    <property type="entry name" value="EF-hand"/>
    <property type="match status" value="2"/>
</dbReference>
<feature type="domain" description="EF-hand" evidence="5">
    <location>
        <begin position="128"/>
        <end position="163"/>
    </location>
</feature>
<keyword evidence="1" id="KW-0479">Metal-binding</keyword>
<dbReference type="InterPro" id="IPR018247">
    <property type="entry name" value="EF_Hand_1_Ca_BS"/>
</dbReference>
<dbReference type="AlphaFoldDB" id="A0A2P2K415"/>
<keyword evidence="4" id="KW-0472">Membrane</keyword>
<dbReference type="InterPro" id="IPR011992">
    <property type="entry name" value="EF-hand-dom_pair"/>
</dbReference>
<dbReference type="PANTHER" id="PTHR10891">
    <property type="entry name" value="EF-HAND CALCIUM-BINDING DOMAIN CONTAINING PROTEIN"/>
    <property type="match status" value="1"/>
</dbReference>
<feature type="transmembrane region" description="Helical" evidence="4">
    <location>
        <begin position="20"/>
        <end position="44"/>
    </location>
</feature>
<dbReference type="PROSITE" id="PS00018">
    <property type="entry name" value="EF_HAND_1"/>
    <property type="match status" value="2"/>
</dbReference>